<dbReference type="GO" id="GO:0009055">
    <property type="term" value="F:electron transfer activity"/>
    <property type="evidence" value="ECO:0007669"/>
    <property type="project" value="InterPro"/>
</dbReference>
<dbReference type="Gene3D" id="1.10.760.10">
    <property type="entry name" value="Cytochrome c-like domain"/>
    <property type="match status" value="1"/>
</dbReference>
<dbReference type="PROSITE" id="PS51007">
    <property type="entry name" value="CYTC"/>
    <property type="match status" value="1"/>
</dbReference>
<feature type="domain" description="Cytochrome c" evidence="6">
    <location>
        <begin position="76"/>
        <end position="167"/>
    </location>
</feature>
<keyword evidence="2 4" id="KW-0479">Metal-binding</keyword>
<dbReference type="Proteomes" id="UP001320119">
    <property type="component" value="Chromosome"/>
</dbReference>
<dbReference type="Pfam" id="PF07627">
    <property type="entry name" value="PSCyt3"/>
    <property type="match status" value="1"/>
</dbReference>
<evidence type="ECO:0000313" key="8">
    <source>
        <dbReference type="Proteomes" id="UP001320119"/>
    </source>
</evidence>
<evidence type="ECO:0000313" key="7">
    <source>
        <dbReference type="EMBL" id="BCD96880.1"/>
    </source>
</evidence>
<feature type="signal peptide" evidence="5">
    <location>
        <begin position="1"/>
        <end position="16"/>
    </location>
</feature>
<dbReference type="Pfam" id="PF07637">
    <property type="entry name" value="PSD5"/>
    <property type="match status" value="1"/>
</dbReference>
<dbReference type="GO" id="GO:0046872">
    <property type="term" value="F:metal ion binding"/>
    <property type="evidence" value="ECO:0007669"/>
    <property type="project" value="UniProtKB-KW"/>
</dbReference>
<sequence>MLRSLSLCLAASLLVACTGGPETESSSQAVDSSAVVTSSSQVTISSAPISSAPIESSSSVAVSSSSASSQATVFVGNAIDGAKAYVDETCAGCHAKNDDGSFGVSKSGILYKFIVGQFDSPGYLAGNYEDSEAGLARYIHEVMPYNSEGDCEDQCAADIAAYLWQFSGLDIEEASLTCETDDPVYYGQRSLKVLTSFEYENSVRALFKAPIDDALLAVDGDSNVANMPNHSKVTVAYARMETYHQNASKIADWAAANQNAWPFSCADTQSAQCANSFVNDFAYLAFRRPLTAQERERYSQMITSSDSGLRWAFHSVLMSPQFLYRSELGVQVGIAKNDPNFLTGGDNGANSGAGSAEGYSFGAGAVTVNGADFATKGDGVALDGFGYNMYTNGTSSQQFNFPDPALVSITVKANDMDMMWPLMEVSVGQTMVAAEMVESYDQVTYKYLVTGVNGNQNLSIAFNNDGGREPYGTPGNDIDLHIGDVTVGAAVMADDSDPIVVEQGDPLLLADENAYVLDPFEYASALAYIYTGAGPDRELLDAAGNGDLNDSSKLSVQIDRMLDSALGREQVGRFAGVWLRTDRVTSKQRDAAVLTDQVKASMAQEVRELYSHFFYGNDPFSGFYKGDVAMLDQTLSDYYGVPGGGAQHMQFAPVDTSTSDERGGVLTTGAFMVVNAHDDRTSPIHRAVHVRQDMLCHNIPLPTAGALQQERDAAVARAQEREAEGDLSTWEFYNIQTNYLPGTDDPTTDACESCHAEIINPLAMMEDYDNMGRFRTTQKGLGPTGVEGVAIKTTGTLYGVTGVSNDELAGQRLPLSGGAKGLSKVLAGLDGVNSCLIEKSFRFSTATSINVDSQVSGENPLTVEQQDHFVCVAENLRSEMDANDGSPRAMLKALGMSDVIRFRK</sequence>
<gene>
    <name evidence="7" type="ORF">MARGE09_P1080</name>
</gene>
<dbReference type="PROSITE" id="PS51257">
    <property type="entry name" value="PROKAR_LIPOPROTEIN"/>
    <property type="match status" value="1"/>
</dbReference>
<evidence type="ECO:0000256" key="1">
    <source>
        <dbReference type="ARBA" id="ARBA00022617"/>
    </source>
</evidence>
<name>A0AAN1WFY5_9GAMM</name>
<evidence type="ECO:0000256" key="5">
    <source>
        <dbReference type="SAM" id="SignalP"/>
    </source>
</evidence>
<dbReference type="InterPro" id="IPR036909">
    <property type="entry name" value="Cyt_c-like_dom_sf"/>
</dbReference>
<dbReference type="Pfam" id="PF07631">
    <property type="entry name" value="PSD4"/>
    <property type="match status" value="1"/>
</dbReference>
<dbReference type="InterPro" id="IPR013042">
    <property type="entry name" value="DUF1592"/>
</dbReference>
<keyword evidence="3 4" id="KW-0408">Iron</keyword>
<dbReference type="AlphaFoldDB" id="A0AAN1WFY5"/>
<keyword evidence="1 4" id="KW-0349">Heme</keyword>
<evidence type="ECO:0000256" key="4">
    <source>
        <dbReference type="PROSITE-ProRule" id="PRU00433"/>
    </source>
</evidence>
<keyword evidence="5" id="KW-0732">Signal</keyword>
<evidence type="ECO:0000256" key="3">
    <source>
        <dbReference type="ARBA" id="ARBA00023004"/>
    </source>
</evidence>
<proteinExistence type="predicted"/>
<dbReference type="InterPro" id="IPR013039">
    <property type="entry name" value="DUF1588"/>
</dbReference>
<dbReference type="InterPro" id="IPR013043">
    <property type="entry name" value="DUF1595"/>
</dbReference>
<protein>
    <recommendedName>
        <fullName evidence="6">Cytochrome c domain-containing protein</fullName>
    </recommendedName>
</protein>
<dbReference type="GO" id="GO:0020037">
    <property type="term" value="F:heme binding"/>
    <property type="evidence" value="ECO:0007669"/>
    <property type="project" value="InterPro"/>
</dbReference>
<evidence type="ECO:0000259" key="6">
    <source>
        <dbReference type="PROSITE" id="PS51007"/>
    </source>
</evidence>
<accession>A0AAN1WFY5</accession>
<keyword evidence="8" id="KW-1185">Reference proteome</keyword>
<reference evidence="7 8" key="1">
    <citation type="journal article" date="2022" name="IScience">
        <title>An ultrasensitive nanofiber-based assay for enzymatic hydrolysis and deep-sea microbial degradation of cellulose.</title>
        <authorList>
            <person name="Tsudome M."/>
            <person name="Tachioka M."/>
            <person name="Miyazaki M."/>
            <person name="Uchimura K."/>
            <person name="Tsuda M."/>
            <person name="Takaki Y."/>
            <person name="Deguchi S."/>
        </authorList>
    </citation>
    <scope>NUCLEOTIDE SEQUENCE [LARGE SCALE GENOMIC DNA]</scope>
    <source>
        <strain evidence="7 8">GE09</strain>
    </source>
</reference>
<feature type="chain" id="PRO_5043001728" description="Cytochrome c domain-containing protein" evidence="5">
    <location>
        <begin position="17"/>
        <end position="904"/>
    </location>
</feature>
<dbReference type="EMBL" id="AP023086">
    <property type="protein sequence ID" value="BCD96880.1"/>
    <property type="molecule type" value="Genomic_DNA"/>
</dbReference>
<dbReference type="InterPro" id="IPR009056">
    <property type="entry name" value="Cyt_c-like_dom"/>
</dbReference>
<evidence type="ECO:0000256" key="2">
    <source>
        <dbReference type="ARBA" id="ARBA00022723"/>
    </source>
</evidence>
<organism evidence="7 8">
    <name type="scientific">Marinagarivorans cellulosilyticus</name>
    <dbReference type="NCBI Taxonomy" id="2721545"/>
    <lineage>
        <taxon>Bacteria</taxon>
        <taxon>Pseudomonadati</taxon>
        <taxon>Pseudomonadota</taxon>
        <taxon>Gammaproteobacteria</taxon>
        <taxon>Cellvibrionales</taxon>
        <taxon>Cellvibrionaceae</taxon>
        <taxon>Marinagarivorans</taxon>
    </lineage>
</organism>
<dbReference type="SUPFAM" id="SSF46626">
    <property type="entry name" value="Cytochrome c"/>
    <property type="match status" value="1"/>
</dbReference>
<dbReference type="KEGG" id="marq:MARGE09_P1080"/>
<dbReference type="RefSeq" id="WP_236986362.1">
    <property type="nucleotide sequence ID" value="NZ_AP023086.1"/>
</dbReference>